<gene>
    <name evidence="1" type="ORF">A3B74_03505</name>
</gene>
<proteinExistence type="predicted"/>
<protein>
    <submittedName>
        <fullName evidence="1">Uncharacterized protein</fullName>
    </submittedName>
</protein>
<sequence length="352" mass="40816">MERFPNKPIESESIEPAAEIESDVEKFGTKFAVQKLFYKLGMCGIDTRLFEPETSIDEIEKNLGEMEATDRGFTIRFSYKNALNLPRGFFKTPQECLDFIKKERKDYAVIVQEYTRLVNSFELYDDGNVSYLQALAGIWEVDATEAPDIVQEKDGALTIWRFRQPREAKLINDENKFYKEKRDPFTFAQLKEFYKKLEPYKDRLEVVRKTFNPLFCHFYEDDQGRLCFINLRNVGGVPINEGSPSAFHVVKGISDIETWDGNLPILFDVQTERDDDAPLFETIKALHNKEIKSVFVNYGILSHPAILLREAGVQVQQSYQFYEKQVIPAKDEIGLREKAISITDKINNQLNK</sequence>
<dbReference type="Proteomes" id="UP000177165">
    <property type="component" value="Unassembled WGS sequence"/>
</dbReference>
<organism evidence="1 2">
    <name type="scientific">Candidatus Kerfeldbacteria bacterium RIFCSPHIGHO2_02_FULL_42_14</name>
    <dbReference type="NCBI Taxonomy" id="1798540"/>
    <lineage>
        <taxon>Bacteria</taxon>
        <taxon>Candidatus Kerfeldiibacteriota</taxon>
    </lineage>
</organism>
<dbReference type="STRING" id="1798540.A3B74_03505"/>
<comment type="caution">
    <text evidence="1">The sequence shown here is derived from an EMBL/GenBank/DDBJ whole genome shotgun (WGS) entry which is preliminary data.</text>
</comment>
<name>A0A1G2APV0_9BACT</name>
<evidence type="ECO:0000313" key="1">
    <source>
        <dbReference type="EMBL" id="OGY78932.1"/>
    </source>
</evidence>
<dbReference type="AlphaFoldDB" id="A0A1G2APV0"/>
<dbReference type="EMBL" id="MHKB01000011">
    <property type="protein sequence ID" value="OGY78932.1"/>
    <property type="molecule type" value="Genomic_DNA"/>
</dbReference>
<evidence type="ECO:0000313" key="2">
    <source>
        <dbReference type="Proteomes" id="UP000177165"/>
    </source>
</evidence>
<reference evidence="1 2" key="1">
    <citation type="journal article" date="2016" name="Nat. Commun.">
        <title>Thousands of microbial genomes shed light on interconnected biogeochemical processes in an aquifer system.</title>
        <authorList>
            <person name="Anantharaman K."/>
            <person name="Brown C.T."/>
            <person name="Hug L.A."/>
            <person name="Sharon I."/>
            <person name="Castelle C.J."/>
            <person name="Probst A.J."/>
            <person name="Thomas B.C."/>
            <person name="Singh A."/>
            <person name="Wilkins M.J."/>
            <person name="Karaoz U."/>
            <person name="Brodie E.L."/>
            <person name="Williams K.H."/>
            <person name="Hubbard S.S."/>
            <person name="Banfield J.F."/>
        </authorList>
    </citation>
    <scope>NUCLEOTIDE SEQUENCE [LARGE SCALE GENOMIC DNA]</scope>
</reference>
<accession>A0A1G2APV0</accession>